<evidence type="ECO:0000256" key="1">
    <source>
        <dbReference type="ARBA" id="ARBA00003761"/>
    </source>
</evidence>
<dbReference type="GO" id="GO:2001295">
    <property type="term" value="P:malonyl-CoA biosynthetic process"/>
    <property type="evidence" value="ECO:0007669"/>
    <property type="project" value="UniProtKB-UniPathway"/>
</dbReference>
<dbReference type="InterPro" id="IPR051602">
    <property type="entry name" value="ACC_Biotin_Carboxylase"/>
</dbReference>
<dbReference type="InterPro" id="IPR004549">
    <property type="entry name" value="Acetyl_CoA_COase_biotin_COase"/>
</dbReference>
<evidence type="ECO:0000256" key="2">
    <source>
        <dbReference type="ARBA" id="ARBA00004956"/>
    </source>
</evidence>
<dbReference type="GO" id="GO:0004075">
    <property type="term" value="F:biotin carboxylase activity"/>
    <property type="evidence" value="ECO:0007669"/>
    <property type="project" value="UniProtKB-EC"/>
</dbReference>
<dbReference type="eggNOG" id="COG0439">
    <property type="taxonomic scope" value="Bacteria"/>
</dbReference>
<dbReference type="Proteomes" id="UP000051264">
    <property type="component" value="Unassembled WGS sequence"/>
</dbReference>
<dbReference type="OrthoDB" id="9807469at2"/>
<feature type="domain" description="ATP-grasp" evidence="15">
    <location>
        <begin position="120"/>
        <end position="317"/>
    </location>
</feature>
<keyword evidence="6" id="KW-0479">Metal-binding</keyword>
<dbReference type="FunFam" id="3.40.50.20:FF:000010">
    <property type="entry name" value="Propionyl-CoA carboxylase subunit alpha"/>
    <property type="match status" value="1"/>
</dbReference>
<proteinExistence type="predicted"/>
<comment type="pathway">
    <text evidence="2 14">Lipid metabolism; malonyl-CoA biosynthesis; malonyl-CoA from acetyl-CoA: step 1/1.</text>
</comment>
<dbReference type="AlphaFoldDB" id="A0A0R1RX30"/>
<gene>
    <name evidence="17" type="ORF">FC69_GL000798</name>
</gene>
<comment type="function">
    <text evidence="1 14">This protein is a component of the acetyl coenzyme A carboxylase complex; first, biotin carboxylase catalyzes the carboxylation of the carrier protein and then the transcarboxylase transfers the carboxyl group to form malonyl-CoA.</text>
</comment>
<dbReference type="InterPro" id="IPR005479">
    <property type="entry name" value="CPAse_ATP-bd"/>
</dbReference>
<dbReference type="UniPathway" id="UPA00655">
    <property type="reaction ID" value="UER00711"/>
</dbReference>
<dbReference type="InterPro" id="IPR011761">
    <property type="entry name" value="ATP-grasp"/>
</dbReference>
<organism evidence="17 18">
    <name type="scientific">Latilactobacillus fuchuensis DSM 14340 = JCM 11249</name>
    <dbReference type="NCBI Taxonomy" id="1423747"/>
    <lineage>
        <taxon>Bacteria</taxon>
        <taxon>Bacillati</taxon>
        <taxon>Bacillota</taxon>
        <taxon>Bacilli</taxon>
        <taxon>Lactobacillales</taxon>
        <taxon>Lactobacillaceae</taxon>
        <taxon>Latilactobacillus</taxon>
    </lineage>
</organism>
<dbReference type="PANTHER" id="PTHR48095">
    <property type="entry name" value="PYRUVATE CARBOXYLASE SUBUNIT A"/>
    <property type="match status" value="1"/>
</dbReference>
<keyword evidence="8 13" id="KW-0067">ATP-binding</keyword>
<evidence type="ECO:0000256" key="7">
    <source>
        <dbReference type="ARBA" id="ARBA00022741"/>
    </source>
</evidence>
<sequence length="448" mass="49182">MFKKVLVANRGEIALHIVRTLKEMQIASVAVYSQADHNSLHVQLADEAVCIGGNRAQDSYLNMQNVMSAALGTGCDAIHPGYGFLSENSQFAEMCEACGITFIGPSSQVIALMGDKSQAKLSMQQAVVPLIPGSDGPVQDLAQAQAVAQDIGYPVLLKAVAGGGGKGIRRVESEAQLNQLYPQAQAESAAAFGNQALYLEKIMTNVKHIEVQIFRDQQGHGVYFPERDCSLQRFKQKVLEETPSTLLTTEERQKLGAIALQAAEQINYVNTGTVEFLMDQAHQFYFLEMNTRIQVEHPITEMVTGIDLIREQINVAQGHPLSFEQSQLTPNGFAIECRLNAENPEQHFAPSAGTIDYLYLPIGNLGVRIDSHLFSGYTISPFYDAMIGKLITWGPTRAIAIAKMQRLLNELIVTGIKTNQAFQQTLLIDPTFEASQVTTDYLSQKLTD</sequence>
<feature type="domain" description="Biotin carboxylation" evidence="16">
    <location>
        <begin position="1"/>
        <end position="447"/>
    </location>
</feature>
<dbReference type="Gene3D" id="3.30.470.20">
    <property type="entry name" value="ATP-grasp fold, B domain"/>
    <property type="match status" value="1"/>
</dbReference>
<dbReference type="SUPFAM" id="SSF52440">
    <property type="entry name" value="PreATP-grasp domain"/>
    <property type="match status" value="1"/>
</dbReference>
<evidence type="ECO:0000256" key="13">
    <source>
        <dbReference type="PROSITE-ProRule" id="PRU00409"/>
    </source>
</evidence>
<evidence type="ECO:0000256" key="12">
    <source>
        <dbReference type="ARBA" id="ARBA00048600"/>
    </source>
</evidence>
<dbReference type="PROSITE" id="PS00867">
    <property type="entry name" value="CPSASE_2"/>
    <property type="match status" value="1"/>
</dbReference>
<keyword evidence="9" id="KW-0460">Magnesium</keyword>
<dbReference type="GO" id="GO:0046872">
    <property type="term" value="F:metal ion binding"/>
    <property type="evidence" value="ECO:0007669"/>
    <property type="project" value="UniProtKB-KW"/>
</dbReference>
<evidence type="ECO:0000313" key="18">
    <source>
        <dbReference type="Proteomes" id="UP000051264"/>
    </source>
</evidence>
<comment type="caution">
    <text evidence="17">The sequence shown here is derived from an EMBL/GenBank/DDBJ whole genome shotgun (WGS) entry which is preliminary data.</text>
</comment>
<evidence type="ECO:0000256" key="5">
    <source>
        <dbReference type="ARBA" id="ARBA00022598"/>
    </source>
</evidence>
<dbReference type="InterPro" id="IPR011764">
    <property type="entry name" value="Biotin_carboxylation_dom"/>
</dbReference>
<dbReference type="NCBIfam" id="TIGR00514">
    <property type="entry name" value="accC"/>
    <property type="match status" value="1"/>
</dbReference>
<dbReference type="Pfam" id="PF02785">
    <property type="entry name" value="Biotin_carb_C"/>
    <property type="match status" value="1"/>
</dbReference>
<dbReference type="SUPFAM" id="SSF51246">
    <property type="entry name" value="Rudiment single hybrid motif"/>
    <property type="match status" value="1"/>
</dbReference>
<evidence type="ECO:0000256" key="10">
    <source>
        <dbReference type="ARBA" id="ARBA00023211"/>
    </source>
</evidence>
<keyword evidence="14" id="KW-0443">Lipid metabolism</keyword>
<comment type="catalytic activity">
    <reaction evidence="12 14">
        <text>N(6)-biotinyl-L-lysyl-[protein] + hydrogencarbonate + ATP = N(6)-carboxybiotinyl-L-lysyl-[protein] + ADP + phosphate + H(+)</text>
        <dbReference type="Rhea" id="RHEA:13501"/>
        <dbReference type="Rhea" id="RHEA-COMP:10505"/>
        <dbReference type="Rhea" id="RHEA-COMP:10506"/>
        <dbReference type="ChEBI" id="CHEBI:15378"/>
        <dbReference type="ChEBI" id="CHEBI:17544"/>
        <dbReference type="ChEBI" id="CHEBI:30616"/>
        <dbReference type="ChEBI" id="CHEBI:43474"/>
        <dbReference type="ChEBI" id="CHEBI:83144"/>
        <dbReference type="ChEBI" id="CHEBI:83145"/>
        <dbReference type="ChEBI" id="CHEBI:456216"/>
        <dbReference type="EC" id="6.3.4.14"/>
    </reaction>
</comment>
<name>A0A0R1RX30_9LACO</name>
<dbReference type="Pfam" id="PF00289">
    <property type="entry name" value="Biotin_carb_N"/>
    <property type="match status" value="1"/>
</dbReference>
<comment type="subunit">
    <text evidence="3 14">Acetyl-CoA carboxylase is a heterohexamer of biotin carboxyl carrier protein, biotin carboxylase and the two subunits of carboxyl transferase in a 2:2 complex.</text>
</comment>
<dbReference type="EC" id="6.3.4.14" evidence="4 14"/>
<evidence type="ECO:0000259" key="16">
    <source>
        <dbReference type="PROSITE" id="PS50979"/>
    </source>
</evidence>
<keyword evidence="5 14" id="KW-0436">Ligase</keyword>
<dbReference type="EMBL" id="AZEX01000020">
    <property type="protein sequence ID" value="KRL61393.1"/>
    <property type="molecule type" value="Genomic_DNA"/>
</dbReference>
<dbReference type="STRING" id="1423747.FC69_GL000798"/>
<dbReference type="InterPro" id="IPR005481">
    <property type="entry name" value="BC-like_N"/>
</dbReference>
<keyword evidence="14" id="KW-0275">Fatty acid biosynthesis</keyword>
<dbReference type="InterPro" id="IPR005482">
    <property type="entry name" value="Biotin_COase_C"/>
</dbReference>
<dbReference type="SMART" id="SM00878">
    <property type="entry name" value="Biotin_carb_C"/>
    <property type="match status" value="1"/>
</dbReference>
<accession>A0A0R1RX30</accession>
<protein>
    <recommendedName>
        <fullName evidence="4 14">Biotin carboxylase</fullName>
        <ecNumber evidence="4 14">6.3.4.14</ecNumber>
    </recommendedName>
    <alternativeName>
        <fullName evidence="14">Acetyl-coenzyme A carboxylase biotin carboxylase subunit A</fullName>
    </alternativeName>
</protein>
<dbReference type="PROSITE" id="PS50975">
    <property type="entry name" value="ATP_GRASP"/>
    <property type="match status" value="1"/>
</dbReference>
<keyword evidence="14" id="KW-0444">Lipid biosynthesis</keyword>
<evidence type="ECO:0000256" key="8">
    <source>
        <dbReference type="ARBA" id="ARBA00022840"/>
    </source>
</evidence>
<keyword evidence="7 13" id="KW-0547">Nucleotide-binding</keyword>
<keyword evidence="10" id="KW-0464">Manganese</keyword>
<evidence type="ECO:0000256" key="14">
    <source>
        <dbReference type="RuleBase" id="RU365063"/>
    </source>
</evidence>
<evidence type="ECO:0000256" key="4">
    <source>
        <dbReference type="ARBA" id="ARBA00013263"/>
    </source>
</evidence>
<evidence type="ECO:0000256" key="6">
    <source>
        <dbReference type="ARBA" id="ARBA00022723"/>
    </source>
</evidence>
<dbReference type="GO" id="GO:0006633">
    <property type="term" value="P:fatty acid biosynthetic process"/>
    <property type="evidence" value="ECO:0007669"/>
    <property type="project" value="UniProtKB-KW"/>
</dbReference>
<dbReference type="PROSITE" id="PS50979">
    <property type="entry name" value="BC"/>
    <property type="match status" value="1"/>
</dbReference>
<evidence type="ECO:0000256" key="9">
    <source>
        <dbReference type="ARBA" id="ARBA00022842"/>
    </source>
</evidence>
<dbReference type="SUPFAM" id="SSF56059">
    <property type="entry name" value="Glutathione synthetase ATP-binding domain-like"/>
    <property type="match status" value="1"/>
</dbReference>
<dbReference type="RefSeq" id="WP_025083148.1">
    <property type="nucleotide sequence ID" value="NZ_AZEX01000020.1"/>
</dbReference>
<evidence type="ECO:0000256" key="3">
    <source>
        <dbReference type="ARBA" id="ARBA00011750"/>
    </source>
</evidence>
<evidence type="ECO:0000313" key="17">
    <source>
        <dbReference type="EMBL" id="KRL61393.1"/>
    </source>
</evidence>
<dbReference type="PANTHER" id="PTHR48095:SF2">
    <property type="entry name" value="BIOTIN CARBOXYLASE, CHLOROPLASTIC"/>
    <property type="match status" value="1"/>
</dbReference>
<reference evidence="17 18" key="1">
    <citation type="journal article" date="2015" name="Genome Announc.">
        <title>Expanding the biotechnology potential of lactobacilli through comparative genomics of 213 strains and associated genera.</title>
        <authorList>
            <person name="Sun Z."/>
            <person name="Harris H.M."/>
            <person name="McCann A."/>
            <person name="Guo C."/>
            <person name="Argimon S."/>
            <person name="Zhang W."/>
            <person name="Yang X."/>
            <person name="Jeffery I.B."/>
            <person name="Cooney J.C."/>
            <person name="Kagawa T.F."/>
            <person name="Liu W."/>
            <person name="Song Y."/>
            <person name="Salvetti E."/>
            <person name="Wrobel A."/>
            <person name="Rasinkangas P."/>
            <person name="Parkhill J."/>
            <person name="Rea M.C."/>
            <person name="O'Sullivan O."/>
            <person name="Ritari J."/>
            <person name="Douillard F.P."/>
            <person name="Paul Ross R."/>
            <person name="Yang R."/>
            <person name="Briner A.E."/>
            <person name="Felis G.E."/>
            <person name="de Vos W.M."/>
            <person name="Barrangou R."/>
            <person name="Klaenhammer T.R."/>
            <person name="Caufield P.W."/>
            <person name="Cui Y."/>
            <person name="Zhang H."/>
            <person name="O'Toole P.W."/>
        </authorList>
    </citation>
    <scope>NUCLEOTIDE SEQUENCE [LARGE SCALE GENOMIC DNA]</scope>
    <source>
        <strain evidence="17 18">DSM 14340</strain>
    </source>
</reference>
<dbReference type="InterPro" id="IPR011054">
    <property type="entry name" value="Rudment_hybrid_motif"/>
</dbReference>
<evidence type="ECO:0000259" key="15">
    <source>
        <dbReference type="PROSITE" id="PS50975"/>
    </source>
</evidence>
<dbReference type="GO" id="GO:0005524">
    <property type="term" value="F:ATP binding"/>
    <property type="evidence" value="ECO:0007669"/>
    <property type="project" value="UniProtKB-UniRule"/>
</dbReference>
<dbReference type="NCBIfam" id="NF006367">
    <property type="entry name" value="PRK08591.1"/>
    <property type="match status" value="1"/>
</dbReference>
<keyword evidence="14" id="KW-0276">Fatty acid metabolism</keyword>
<dbReference type="InterPro" id="IPR016185">
    <property type="entry name" value="PreATP-grasp_dom_sf"/>
</dbReference>
<dbReference type="FunFam" id="3.30.1490.20:FF:000018">
    <property type="entry name" value="Biotin carboxylase"/>
    <property type="match status" value="1"/>
</dbReference>
<dbReference type="PATRIC" id="fig|1423747.3.peg.813"/>
<dbReference type="Pfam" id="PF02786">
    <property type="entry name" value="CPSase_L_D2"/>
    <property type="match status" value="1"/>
</dbReference>
<keyword evidence="11 14" id="KW-0092">Biotin</keyword>
<evidence type="ECO:0000256" key="11">
    <source>
        <dbReference type="ARBA" id="ARBA00023267"/>
    </source>
</evidence>